<gene>
    <name evidence="2" type="ORF">BCR44DRAFT_1429910</name>
</gene>
<evidence type="ECO:0000256" key="1">
    <source>
        <dbReference type="SAM" id="MobiDB-lite"/>
    </source>
</evidence>
<accession>A0A1Y2HUX7</accession>
<evidence type="ECO:0000313" key="3">
    <source>
        <dbReference type="Proteomes" id="UP000193411"/>
    </source>
</evidence>
<dbReference type="EMBL" id="MCFL01000011">
    <property type="protein sequence ID" value="ORZ37764.1"/>
    <property type="molecule type" value="Genomic_DNA"/>
</dbReference>
<keyword evidence="3" id="KW-1185">Reference proteome</keyword>
<feature type="compositionally biased region" description="Low complexity" evidence="1">
    <location>
        <begin position="193"/>
        <end position="207"/>
    </location>
</feature>
<dbReference type="AlphaFoldDB" id="A0A1Y2HUX7"/>
<name>A0A1Y2HUX7_9FUNG</name>
<evidence type="ECO:0000313" key="2">
    <source>
        <dbReference type="EMBL" id="ORZ37764.1"/>
    </source>
</evidence>
<protein>
    <submittedName>
        <fullName evidence="2">Uncharacterized protein</fullName>
    </submittedName>
</protein>
<organism evidence="2 3">
    <name type="scientific">Catenaria anguillulae PL171</name>
    <dbReference type="NCBI Taxonomy" id="765915"/>
    <lineage>
        <taxon>Eukaryota</taxon>
        <taxon>Fungi</taxon>
        <taxon>Fungi incertae sedis</taxon>
        <taxon>Blastocladiomycota</taxon>
        <taxon>Blastocladiomycetes</taxon>
        <taxon>Blastocladiales</taxon>
        <taxon>Catenariaceae</taxon>
        <taxon>Catenaria</taxon>
    </lineage>
</organism>
<comment type="caution">
    <text evidence="2">The sequence shown here is derived from an EMBL/GenBank/DDBJ whole genome shotgun (WGS) entry which is preliminary data.</text>
</comment>
<dbReference type="Proteomes" id="UP000193411">
    <property type="component" value="Unassembled WGS sequence"/>
</dbReference>
<reference evidence="2 3" key="1">
    <citation type="submission" date="2016-07" db="EMBL/GenBank/DDBJ databases">
        <title>Pervasive Adenine N6-methylation of Active Genes in Fungi.</title>
        <authorList>
            <consortium name="DOE Joint Genome Institute"/>
            <person name="Mondo S.J."/>
            <person name="Dannebaum R.O."/>
            <person name="Kuo R.C."/>
            <person name="Labutti K."/>
            <person name="Haridas S."/>
            <person name="Kuo A."/>
            <person name="Salamov A."/>
            <person name="Ahrendt S.R."/>
            <person name="Lipzen A."/>
            <person name="Sullivan W."/>
            <person name="Andreopoulos W.B."/>
            <person name="Clum A."/>
            <person name="Lindquist E."/>
            <person name="Daum C."/>
            <person name="Ramamoorthy G.K."/>
            <person name="Gryganskyi A."/>
            <person name="Culley D."/>
            <person name="Magnuson J.K."/>
            <person name="James T.Y."/>
            <person name="O'Malley M.A."/>
            <person name="Stajich J.E."/>
            <person name="Spatafora J.W."/>
            <person name="Visel A."/>
            <person name="Grigoriev I.V."/>
        </authorList>
    </citation>
    <scope>NUCLEOTIDE SEQUENCE [LARGE SCALE GENOMIC DNA]</scope>
    <source>
        <strain evidence="2 3">PL171</strain>
    </source>
</reference>
<feature type="region of interest" description="Disordered" evidence="1">
    <location>
        <begin position="181"/>
        <end position="213"/>
    </location>
</feature>
<sequence length="371" mass="41143">MRNFAVIHRTGKIQFSRNWEPLERNIVIGFASSLPNLTRTLLHEEAHQVTGKSSRVVLQTSGHYIFLAHVDNSVPPVIVSNVLAELIGDIIDMMCTQGMSDACVALRGFHKTPIKYESRVRLDKLLVYLESIQGICNNASMLLVGNTVILSRFELEPSRQLLYFHKARPLRHNSVCFTPPGHAKGAGGGGANGSTSTSSSPARTAVPTPTPFHALHSEAPESITATGSTTVPLSTLLAKLTEFQSVFLYARLELPTEEKPVLLRQFAKREVLLFLHLHIKSGTVTFPHPRPLPEVQTRELYSTFWALFGEAKAAFATPGTREVTYAREVYRFHARADPEQEVYVMMAAEAVSMEMVGGHVGEIMMNLQRQQ</sequence>
<proteinExistence type="predicted"/>
<dbReference type="OrthoDB" id="2121345at2759"/>